<feature type="region of interest" description="Disordered" evidence="1">
    <location>
        <begin position="1"/>
        <end position="21"/>
    </location>
</feature>
<evidence type="ECO:0000313" key="2">
    <source>
        <dbReference type="EMBL" id="CDY10137.1"/>
    </source>
</evidence>
<organism evidence="2 3">
    <name type="scientific">Brassica napus</name>
    <name type="common">Rape</name>
    <dbReference type="NCBI Taxonomy" id="3708"/>
    <lineage>
        <taxon>Eukaryota</taxon>
        <taxon>Viridiplantae</taxon>
        <taxon>Streptophyta</taxon>
        <taxon>Embryophyta</taxon>
        <taxon>Tracheophyta</taxon>
        <taxon>Spermatophyta</taxon>
        <taxon>Magnoliopsida</taxon>
        <taxon>eudicotyledons</taxon>
        <taxon>Gunneridae</taxon>
        <taxon>Pentapetalae</taxon>
        <taxon>rosids</taxon>
        <taxon>malvids</taxon>
        <taxon>Brassicales</taxon>
        <taxon>Brassicaceae</taxon>
        <taxon>Brassiceae</taxon>
        <taxon>Brassica</taxon>
    </lineage>
</organism>
<dbReference type="Proteomes" id="UP000028999">
    <property type="component" value="Unassembled WGS sequence"/>
</dbReference>
<name>A0A078FAT3_BRANA</name>
<dbReference type="PaxDb" id="3708-A0A078FAT3"/>
<dbReference type="AlphaFoldDB" id="A0A078FAT3"/>
<evidence type="ECO:0000313" key="3">
    <source>
        <dbReference type="Proteomes" id="UP000028999"/>
    </source>
</evidence>
<protein>
    <submittedName>
        <fullName evidence="2">BnaC05g03800D protein</fullName>
    </submittedName>
</protein>
<accession>A0A078FAT3</accession>
<dbReference type="EMBL" id="LK032001">
    <property type="protein sequence ID" value="CDY10137.1"/>
    <property type="molecule type" value="Genomic_DNA"/>
</dbReference>
<gene>
    <name evidence="2" type="primary">BnaC05g03800D</name>
    <name evidence="2" type="ORF">GSBRNA2T00031946001</name>
</gene>
<proteinExistence type="predicted"/>
<sequence length="21" mass="2470">MKEKGLKPNSYTYDDRGRHSS</sequence>
<evidence type="ECO:0000256" key="1">
    <source>
        <dbReference type="SAM" id="MobiDB-lite"/>
    </source>
</evidence>
<keyword evidence="3" id="KW-1185">Reference proteome</keyword>
<reference evidence="2 3" key="1">
    <citation type="journal article" date="2014" name="Science">
        <title>Plant genetics. Early allopolyploid evolution in the post-Neolithic Brassica napus oilseed genome.</title>
        <authorList>
            <person name="Chalhoub B."/>
            <person name="Denoeud F."/>
            <person name="Liu S."/>
            <person name="Parkin I.A."/>
            <person name="Tang H."/>
            <person name="Wang X."/>
            <person name="Chiquet J."/>
            <person name="Belcram H."/>
            <person name="Tong C."/>
            <person name="Samans B."/>
            <person name="Correa M."/>
            <person name="Da Silva C."/>
            <person name="Just J."/>
            <person name="Falentin C."/>
            <person name="Koh C.S."/>
            <person name="Le Clainche I."/>
            <person name="Bernard M."/>
            <person name="Bento P."/>
            <person name="Noel B."/>
            <person name="Labadie K."/>
            <person name="Alberti A."/>
            <person name="Charles M."/>
            <person name="Arnaud D."/>
            <person name="Guo H."/>
            <person name="Daviaud C."/>
            <person name="Alamery S."/>
            <person name="Jabbari K."/>
            <person name="Zhao M."/>
            <person name="Edger P.P."/>
            <person name="Chelaifa H."/>
            <person name="Tack D."/>
            <person name="Lassalle G."/>
            <person name="Mestiri I."/>
            <person name="Schnel N."/>
            <person name="Le Paslier M.C."/>
            <person name="Fan G."/>
            <person name="Renault V."/>
            <person name="Bayer P.E."/>
            <person name="Golicz A.A."/>
            <person name="Manoli S."/>
            <person name="Lee T.H."/>
            <person name="Thi V.H."/>
            <person name="Chalabi S."/>
            <person name="Hu Q."/>
            <person name="Fan C."/>
            <person name="Tollenaere R."/>
            <person name="Lu Y."/>
            <person name="Battail C."/>
            <person name="Shen J."/>
            <person name="Sidebottom C.H."/>
            <person name="Wang X."/>
            <person name="Canaguier A."/>
            <person name="Chauveau A."/>
            <person name="Berard A."/>
            <person name="Deniot G."/>
            <person name="Guan M."/>
            <person name="Liu Z."/>
            <person name="Sun F."/>
            <person name="Lim Y.P."/>
            <person name="Lyons E."/>
            <person name="Town C.D."/>
            <person name="Bancroft I."/>
            <person name="Wang X."/>
            <person name="Meng J."/>
            <person name="Ma J."/>
            <person name="Pires J.C."/>
            <person name="King G.J."/>
            <person name="Brunel D."/>
            <person name="Delourme R."/>
            <person name="Renard M."/>
            <person name="Aury J.M."/>
            <person name="Adams K.L."/>
            <person name="Batley J."/>
            <person name="Snowdon R.J."/>
            <person name="Tost J."/>
            <person name="Edwards D."/>
            <person name="Zhou Y."/>
            <person name="Hua W."/>
            <person name="Sharpe A.G."/>
            <person name="Paterson A.H."/>
            <person name="Guan C."/>
            <person name="Wincker P."/>
        </authorList>
    </citation>
    <scope>NUCLEOTIDE SEQUENCE [LARGE SCALE GENOMIC DNA]</scope>
    <source>
        <strain evidence="3">cv. Darmor-bzh</strain>
    </source>
</reference>
<dbReference type="Gramene" id="CDY10137">
    <property type="protein sequence ID" value="CDY10137"/>
    <property type="gene ID" value="GSBRNA2T00031946001"/>
</dbReference>